<dbReference type="InterPro" id="IPR005467">
    <property type="entry name" value="His_kinase_dom"/>
</dbReference>
<dbReference type="GO" id="GO:0000155">
    <property type="term" value="F:phosphorelay sensor kinase activity"/>
    <property type="evidence" value="ECO:0007669"/>
    <property type="project" value="InterPro"/>
</dbReference>
<dbReference type="InterPro" id="IPR000014">
    <property type="entry name" value="PAS"/>
</dbReference>
<reference evidence="9 10" key="1">
    <citation type="submission" date="2018-05" db="EMBL/GenBank/DDBJ databases">
        <title>Genomic Encyclopedia of Archaeal and Bacterial Type Strains, Phase II (KMG-II): from individual species to whole genera.</title>
        <authorList>
            <person name="Goeker M."/>
        </authorList>
    </citation>
    <scope>NUCLEOTIDE SEQUENCE [LARGE SCALE GENOMIC DNA]</scope>
    <source>
        <strain evidence="9 10">DSM 19975</strain>
    </source>
</reference>
<dbReference type="InterPro" id="IPR004358">
    <property type="entry name" value="Sig_transdc_His_kin-like_C"/>
</dbReference>
<evidence type="ECO:0000313" key="10">
    <source>
        <dbReference type="Proteomes" id="UP000245678"/>
    </source>
</evidence>
<dbReference type="NCBIfam" id="TIGR00229">
    <property type="entry name" value="sensory_box"/>
    <property type="match status" value="1"/>
</dbReference>
<dbReference type="PRINTS" id="PR00344">
    <property type="entry name" value="BCTRLSENSOR"/>
</dbReference>
<dbReference type="PANTHER" id="PTHR43711:SF1">
    <property type="entry name" value="HISTIDINE KINASE 1"/>
    <property type="match status" value="1"/>
</dbReference>
<dbReference type="FunFam" id="3.30.565.10:FF:000006">
    <property type="entry name" value="Sensor histidine kinase WalK"/>
    <property type="match status" value="1"/>
</dbReference>
<accession>A0A316H9V2</accession>
<dbReference type="RefSeq" id="WP_109608629.1">
    <property type="nucleotide sequence ID" value="NZ_QGHA01000005.1"/>
</dbReference>
<evidence type="ECO:0000259" key="8">
    <source>
        <dbReference type="PROSITE" id="PS50113"/>
    </source>
</evidence>
<dbReference type="InterPro" id="IPR036890">
    <property type="entry name" value="HATPase_C_sf"/>
</dbReference>
<evidence type="ECO:0000313" key="9">
    <source>
        <dbReference type="EMBL" id="PWK77236.1"/>
    </source>
</evidence>
<evidence type="ECO:0000259" key="7">
    <source>
        <dbReference type="PROSITE" id="PS50109"/>
    </source>
</evidence>
<dbReference type="InterPro" id="IPR036097">
    <property type="entry name" value="HisK_dim/P_sf"/>
</dbReference>
<comment type="catalytic activity">
    <reaction evidence="1">
        <text>ATP + protein L-histidine = ADP + protein N-phospho-L-histidine.</text>
        <dbReference type="EC" id="2.7.13.3"/>
    </reaction>
</comment>
<proteinExistence type="predicted"/>
<dbReference type="Gene3D" id="3.30.565.10">
    <property type="entry name" value="Histidine kinase-like ATPase, C-terminal domain"/>
    <property type="match status" value="1"/>
</dbReference>
<dbReference type="SUPFAM" id="SSF55874">
    <property type="entry name" value="ATPase domain of HSP90 chaperone/DNA topoisomerase II/histidine kinase"/>
    <property type="match status" value="1"/>
</dbReference>
<dbReference type="CDD" id="cd00130">
    <property type="entry name" value="PAS"/>
    <property type="match status" value="1"/>
</dbReference>
<evidence type="ECO:0000256" key="3">
    <source>
        <dbReference type="ARBA" id="ARBA00022553"/>
    </source>
</evidence>
<keyword evidence="10" id="KW-1185">Reference proteome</keyword>
<dbReference type="PROSITE" id="PS50113">
    <property type="entry name" value="PAC"/>
    <property type="match status" value="1"/>
</dbReference>
<dbReference type="AlphaFoldDB" id="A0A316H9V2"/>
<dbReference type="SUPFAM" id="SSF55785">
    <property type="entry name" value="PYP-like sensor domain (PAS domain)"/>
    <property type="match status" value="1"/>
</dbReference>
<keyword evidence="5" id="KW-0418">Kinase</keyword>
<dbReference type="PROSITE" id="PS50109">
    <property type="entry name" value="HIS_KIN"/>
    <property type="match status" value="1"/>
</dbReference>
<sequence>MKQDQTLVISQEHLDIALNHTKLGFWELDLVTTAMICTTQCKINVGAGDQETISYEDLNSNIIPEDREKMRADVAAALTPGCGTYHSEYRVIHPDGSLHWIEANGKVLYNNEQPYGMVGTTLDITAKKDLEMLKDELLSTATHELKTPLTAIRGYLQLLHKFIQGTGNEKFTEISRKSLSATERMARLLQEISDPARRRGDQLILEKQQIDIHALLEETAASIAMVSPLHSYQFQGNGPVMITADRDRISQVLINLLANAVKFSPASSAIEMAVHEMPDHVKISVRDRGIGLHEAEHAKIFQKYYRSENVVHKFEGSGIGLYLSGEIITRHGGRIWAEQPQDGQGSLFVFTLPK</sequence>
<dbReference type="Gene3D" id="3.30.450.20">
    <property type="entry name" value="PAS domain"/>
    <property type="match status" value="1"/>
</dbReference>
<dbReference type="InterPro" id="IPR013655">
    <property type="entry name" value="PAS_fold_3"/>
</dbReference>
<dbReference type="Pfam" id="PF02518">
    <property type="entry name" value="HATPase_c"/>
    <property type="match status" value="1"/>
</dbReference>
<comment type="caution">
    <text evidence="9">The sequence shown here is derived from an EMBL/GenBank/DDBJ whole genome shotgun (WGS) entry which is preliminary data.</text>
</comment>
<dbReference type="EC" id="2.7.13.3" evidence="2"/>
<evidence type="ECO:0000256" key="2">
    <source>
        <dbReference type="ARBA" id="ARBA00012438"/>
    </source>
</evidence>
<keyword evidence="3" id="KW-0597">Phosphoprotein</keyword>
<keyword evidence="4" id="KW-0808">Transferase</keyword>
<evidence type="ECO:0000256" key="5">
    <source>
        <dbReference type="ARBA" id="ARBA00022777"/>
    </source>
</evidence>
<dbReference type="InterPro" id="IPR001610">
    <property type="entry name" value="PAC"/>
</dbReference>
<dbReference type="Gene3D" id="1.10.287.130">
    <property type="match status" value="1"/>
</dbReference>
<dbReference type="SUPFAM" id="SSF47384">
    <property type="entry name" value="Homodimeric domain of signal transducing histidine kinase"/>
    <property type="match status" value="1"/>
</dbReference>
<dbReference type="InterPro" id="IPR050736">
    <property type="entry name" value="Sensor_HK_Regulatory"/>
</dbReference>
<dbReference type="Proteomes" id="UP000245678">
    <property type="component" value="Unassembled WGS sequence"/>
</dbReference>
<feature type="domain" description="PAC" evidence="8">
    <location>
        <begin position="85"/>
        <end position="136"/>
    </location>
</feature>
<protein>
    <recommendedName>
        <fullName evidence="2">histidine kinase</fullName>
        <ecNumber evidence="2">2.7.13.3</ecNumber>
    </recommendedName>
</protein>
<dbReference type="SMART" id="SM00086">
    <property type="entry name" value="PAC"/>
    <property type="match status" value="1"/>
</dbReference>
<dbReference type="Pfam" id="PF08447">
    <property type="entry name" value="PAS_3"/>
    <property type="match status" value="1"/>
</dbReference>
<gene>
    <name evidence="9" type="ORF">LX99_03047</name>
</gene>
<dbReference type="PANTHER" id="PTHR43711">
    <property type="entry name" value="TWO-COMPONENT HISTIDINE KINASE"/>
    <property type="match status" value="1"/>
</dbReference>
<dbReference type="SMART" id="SM00388">
    <property type="entry name" value="HisKA"/>
    <property type="match status" value="1"/>
</dbReference>
<dbReference type="InterPro" id="IPR035965">
    <property type="entry name" value="PAS-like_dom_sf"/>
</dbReference>
<dbReference type="Pfam" id="PF00512">
    <property type="entry name" value="HisKA"/>
    <property type="match status" value="1"/>
</dbReference>
<dbReference type="InterPro" id="IPR003661">
    <property type="entry name" value="HisK_dim/P_dom"/>
</dbReference>
<evidence type="ECO:0000256" key="4">
    <source>
        <dbReference type="ARBA" id="ARBA00022679"/>
    </source>
</evidence>
<dbReference type="SMART" id="SM00387">
    <property type="entry name" value="HATPase_c"/>
    <property type="match status" value="1"/>
</dbReference>
<dbReference type="InterPro" id="IPR000700">
    <property type="entry name" value="PAS-assoc_C"/>
</dbReference>
<keyword evidence="6" id="KW-0902">Two-component regulatory system</keyword>
<dbReference type="EMBL" id="QGHA01000005">
    <property type="protein sequence ID" value="PWK77236.1"/>
    <property type="molecule type" value="Genomic_DNA"/>
</dbReference>
<evidence type="ECO:0000256" key="6">
    <source>
        <dbReference type="ARBA" id="ARBA00023012"/>
    </source>
</evidence>
<dbReference type="InterPro" id="IPR003594">
    <property type="entry name" value="HATPase_dom"/>
</dbReference>
<organism evidence="9 10">
    <name type="scientific">Mucilaginibacter oryzae</name>
    <dbReference type="NCBI Taxonomy" id="468058"/>
    <lineage>
        <taxon>Bacteria</taxon>
        <taxon>Pseudomonadati</taxon>
        <taxon>Bacteroidota</taxon>
        <taxon>Sphingobacteriia</taxon>
        <taxon>Sphingobacteriales</taxon>
        <taxon>Sphingobacteriaceae</taxon>
        <taxon>Mucilaginibacter</taxon>
    </lineage>
</organism>
<name>A0A316H9V2_9SPHI</name>
<feature type="domain" description="Histidine kinase" evidence="7">
    <location>
        <begin position="140"/>
        <end position="354"/>
    </location>
</feature>
<evidence type="ECO:0000256" key="1">
    <source>
        <dbReference type="ARBA" id="ARBA00000085"/>
    </source>
</evidence>
<dbReference type="CDD" id="cd00082">
    <property type="entry name" value="HisKA"/>
    <property type="match status" value="1"/>
</dbReference>